<gene>
    <name evidence="1" type="ORF">UCRPA7_5190</name>
</gene>
<dbReference type="Proteomes" id="UP000014074">
    <property type="component" value="Unassembled WGS sequence"/>
</dbReference>
<keyword evidence="2" id="KW-1185">Reference proteome</keyword>
<dbReference type="GeneID" id="19325718"/>
<protein>
    <submittedName>
        <fullName evidence="1">Uncharacterized protein</fullName>
    </submittedName>
</protein>
<dbReference type="RefSeq" id="XP_007915928.1">
    <property type="nucleotide sequence ID" value="XM_007917737.1"/>
</dbReference>
<evidence type="ECO:0000313" key="1">
    <source>
        <dbReference type="EMBL" id="EON99314.1"/>
    </source>
</evidence>
<dbReference type="AlphaFoldDB" id="R8BJ66"/>
<dbReference type="EMBL" id="KB933173">
    <property type="protein sequence ID" value="EON99314.1"/>
    <property type="molecule type" value="Genomic_DNA"/>
</dbReference>
<organism evidence="1 2">
    <name type="scientific">Phaeoacremonium minimum (strain UCR-PA7)</name>
    <name type="common">Esca disease fungus</name>
    <name type="synonym">Togninia minima</name>
    <dbReference type="NCBI Taxonomy" id="1286976"/>
    <lineage>
        <taxon>Eukaryota</taxon>
        <taxon>Fungi</taxon>
        <taxon>Dikarya</taxon>
        <taxon>Ascomycota</taxon>
        <taxon>Pezizomycotina</taxon>
        <taxon>Sordariomycetes</taxon>
        <taxon>Sordariomycetidae</taxon>
        <taxon>Togniniales</taxon>
        <taxon>Togniniaceae</taxon>
        <taxon>Phaeoacremonium</taxon>
    </lineage>
</organism>
<name>R8BJ66_PHAM7</name>
<sequence length="221" mass="24330">MAVFVDLDDDDVDPPPQPGLFKPIWNGTLNGHNNATAPSALEKDKDDRKEAHEFAVRENLNQNSTTEALGCYPIVMAIAADIDLNTLDNLSRTCRQVRAGLLQYRSMLIKSTLHCSNEDLPVDPEETLRYRARAGNWFYMEDTTRAGSYSGKAGQCARDKVSECRRCGTVVCRTRCNERYARARAKGSGSANPVEGAFVAMMQITRGFGNGEISTVKSSAD</sequence>
<reference evidence="2" key="1">
    <citation type="journal article" date="2013" name="Genome Announc.">
        <title>Draft genome sequence of the ascomycete Phaeoacremonium aleophilum strain UCR-PA7, a causal agent of the esca disease complex in grapevines.</title>
        <authorList>
            <person name="Blanco-Ulate B."/>
            <person name="Rolshausen P."/>
            <person name="Cantu D."/>
        </authorList>
    </citation>
    <scope>NUCLEOTIDE SEQUENCE [LARGE SCALE GENOMIC DNA]</scope>
    <source>
        <strain evidence="2">UCR-PA7</strain>
    </source>
</reference>
<dbReference type="OrthoDB" id="5288318at2759"/>
<evidence type="ECO:0000313" key="2">
    <source>
        <dbReference type="Proteomes" id="UP000014074"/>
    </source>
</evidence>
<dbReference type="HOGENOM" id="CLU_1251445_0_0_1"/>
<dbReference type="eggNOG" id="ENOG502SI13">
    <property type="taxonomic scope" value="Eukaryota"/>
</dbReference>
<dbReference type="KEGG" id="tmn:UCRPA7_5190"/>
<accession>R8BJ66</accession>
<proteinExistence type="predicted"/>